<name>A0A7K0KC02_9BACT</name>
<organism evidence="4 5">
    <name type="scientific">Hallella mizrahii</name>
    <dbReference type="NCBI Taxonomy" id="2606637"/>
    <lineage>
        <taxon>Bacteria</taxon>
        <taxon>Pseudomonadati</taxon>
        <taxon>Bacteroidota</taxon>
        <taxon>Bacteroidia</taxon>
        <taxon>Bacteroidales</taxon>
        <taxon>Prevotellaceae</taxon>
        <taxon>Hallella</taxon>
    </lineage>
</organism>
<evidence type="ECO:0000256" key="1">
    <source>
        <dbReference type="ARBA" id="ARBA00022679"/>
    </source>
</evidence>
<dbReference type="AlphaFoldDB" id="A0A7K0KC02"/>
<dbReference type="InterPro" id="IPR029044">
    <property type="entry name" value="Nucleotide-diphossugar_trans"/>
</dbReference>
<dbReference type="InterPro" id="IPR050065">
    <property type="entry name" value="GlmU-like"/>
</dbReference>
<evidence type="ECO:0000313" key="5">
    <source>
        <dbReference type="Proteomes" id="UP000438914"/>
    </source>
</evidence>
<dbReference type="InterPro" id="IPR005835">
    <property type="entry name" value="NTP_transferase_dom"/>
</dbReference>
<proteinExistence type="predicted"/>
<dbReference type="Pfam" id="PF00483">
    <property type="entry name" value="NTP_transferase"/>
    <property type="match status" value="1"/>
</dbReference>
<gene>
    <name evidence="4" type="ORF">FYJ73_02000</name>
</gene>
<keyword evidence="1 4" id="KW-0808">Transferase</keyword>
<dbReference type="Gene3D" id="3.90.550.10">
    <property type="entry name" value="Spore Coat Polysaccharide Biosynthesis Protein SpsA, Chain A"/>
    <property type="match status" value="1"/>
</dbReference>
<dbReference type="SUPFAM" id="SSF53448">
    <property type="entry name" value="Nucleotide-diphospho-sugar transferases"/>
    <property type="match status" value="1"/>
</dbReference>
<reference evidence="4 5" key="1">
    <citation type="submission" date="2019-08" db="EMBL/GenBank/DDBJ databases">
        <title>In-depth cultivation of the pig gut microbiome towards novel bacterial diversity and tailored functional studies.</title>
        <authorList>
            <person name="Wylensek D."/>
            <person name="Hitch T.C.A."/>
            <person name="Clavel T."/>
        </authorList>
    </citation>
    <scope>NUCLEOTIDE SEQUENCE [LARGE SCALE GENOMIC DNA]</scope>
    <source>
        <strain evidence="4 5">LKV-178-WT-2A</strain>
    </source>
</reference>
<comment type="caution">
    <text evidence="4">The sequence shown here is derived from an EMBL/GenBank/DDBJ whole genome shotgun (WGS) entry which is preliminary data.</text>
</comment>
<protein>
    <submittedName>
        <fullName evidence="4">NTP transferase domain-containing protein</fullName>
    </submittedName>
</protein>
<accession>A0A7K0KC02</accession>
<sequence length="275" mass="31014">MMQAMIFAAGLGTRLKPLTDHLPKALVEVGGEPLLKRVILRLRDAGVTRFVVNVHHFAGQIVDYLNANNNFGLDIRVSDESEQLLDTGGGIRHAAPLFDPHYPILIHNVDILSNVDLGKFYRLDPKVMCPECGVPHVMAGAQLLVSWRKTRRYLLFNDQMLLVGWVNIETGEVKTPWPDVREALSQVKFPLSVGEEQPPLLAGRYHMYAFSGIHTFSPTLFVKMAGWPEKFPIMDFYLKICHDVPIKGYVKNNLRLLDVGKQDTLAEAEQFLKTL</sequence>
<keyword evidence="5" id="KW-1185">Reference proteome</keyword>
<dbReference type="PANTHER" id="PTHR43584">
    <property type="entry name" value="NUCLEOTIDYL TRANSFERASE"/>
    <property type="match status" value="1"/>
</dbReference>
<dbReference type="RefSeq" id="WP_154533041.1">
    <property type="nucleotide sequence ID" value="NZ_VUNG01000003.1"/>
</dbReference>
<evidence type="ECO:0000313" key="4">
    <source>
        <dbReference type="EMBL" id="MST83467.1"/>
    </source>
</evidence>
<dbReference type="EMBL" id="VUNG01000003">
    <property type="protein sequence ID" value="MST83467.1"/>
    <property type="molecule type" value="Genomic_DNA"/>
</dbReference>
<evidence type="ECO:0000256" key="2">
    <source>
        <dbReference type="ARBA" id="ARBA00022695"/>
    </source>
</evidence>
<dbReference type="PANTHER" id="PTHR43584:SF8">
    <property type="entry name" value="N-ACETYLMURAMATE ALPHA-1-PHOSPHATE URIDYLYLTRANSFERASE"/>
    <property type="match status" value="1"/>
</dbReference>
<feature type="domain" description="Nucleotidyl transferase" evidence="3">
    <location>
        <begin position="4"/>
        <end position="120"/>
    </location>
</feature>
<dbReference type="Proteomes" id="UP000438914">
    <property type="component" value="Unassembled WGS sequence"/>
</dbReference>
<evidence type="ECO:0000259" key="3">
    <source>
        <dbReference type="Pfam" id="PF00483"/>
    </source>
</evidence>
<dbReference type="GO" id="GO:0016779">
    <property type="term" value="F:nucleotidyltransferase activity"/>
    <property type="evidence" value="ECO:0007669"/>
    <property type="project" value="UniProtKB-KW"/>
</dbReference>
<keyword evidence="2" id="KW-0548">Nucleotidyltransferase</keyword>